<feature type="transmembrane region" description="Helical" evidence="1">
    <location>
        <begin position="31"/>
        <end position="51"/>
    </location>
</feature>
<feature type="transmembrane region" description="Helical" evidence="1">
    <location>
        <begin position="5"/>
        <end position="24"/>
    </location>
</feature>
<reference evidence="2 3" key="1">
    <citation type="submission" date="2019-07" db="EMBL/GenBank/DDBJ databases">
        <title>Whole genome shotgun sequence of Brevifollis gellanilyticus NBRC 108608.</title>
        <authorList>
            <person name="Hosoyama A."/>
            <person name="Uohara A."/>
            <person name="Ohji S."/>
            <person name="Ichikawa N."/>
        </authorList>
    </citation>
    <scope>NUCLEOTIDE SEQUENCE [LARGE SCALE GENOMIC DNA]</scope>
    <source>
        <strain evidence="2 3">NBRC 108608</strain>
    </source>
</reference>
<accession>A0A512MFG8</accession>
<keyword evidence="1" id="KW-0812">Transmembrane</keyword>
<evidence type="ECO:0000313" key="2">
    <source>
        <dbReference type="EMBL" id="GEP45091.1"/>
    </source>
</evidence>
<keyword evidence="3" id="KW-1185">Reference proteome</keyword>
<dbReference type="InterPro" id="IPR046027">
    <property type="entry name" value="DUF5985"/>
</dbReference>
<organism evidence="2 3">
    <name type="scientific">Brevifollis gellanilyticus</name>
    <dbReference type="NCBI Taxonomy" id="748831"/>
    <lineage>
        <taxon>Bacteria</taxon>
        <taxon>Pseudomonadati</taxon>
        <taxon>Verrucomicrobiota</taxon>
        <taxon>Verrucomicrobiia</taxon>
        <taxon>Verrucomicrobiales</taxon>
        <taxon>Verrucomicrobiaceae</taxon>
    </lineage>
</organism>
<dbReference type="RefSeq" id="WP_146853657.1">
    <property type="nucleotide sequence ID" value="NZ_BKAG01000041.1"/>
</dbReference>
<gene>
    <name evidence="2" type="ORF">BGE01nite_43820</name>
</gene>
<sequence>MAPLIYFLCALTALLCTVLLFRGFRRSGFRLLFWSGLCFSVLTFENLLLLLDRTIWATSEDIPWRRHIALVGLAMLLYGMIWEDKK</sequence>
<feature type="transmembrane region" description="Helical" evidence="1">
    <location>
        <begin position="63"/>
        <end position="82"/>
    </location>
</feature>
<proteinExistence type="predicted"/>
<comment type="caution">
    <text evidence="2">The sequence shown here is derived from an EMBL/GenBank/DDBJ whole genome shotgun (WGS) entry which is preliminary data.</text>
</comment>
<dbReference type="OrthoDB" id="195610at2"/>
<dbReference type="AlphaFoldDB" id="A0A512MFG8"/>
<dbReference type="EMBL" id="BKAG01000041">
    <property type="protein sequence ID" value="GEP45091.1"/>
    <property type="molecule type" value="Genomic_DNA"/>
</dbReference>
<keyword evidence="1" id="KW-1133">Transmembrane helix</keyword>
<keyword evidence="1" id="KW-0472">Membrane</keyword>
<dbReference type="Proteomes" id="UP000321577">
    <property type="component" value="Unassembled WGS sequence"/>
</dbReference>
<protein>
    <submittedName>
        <fullName evidence="2">Uncharacterized protein</fullName>
    </submittedName>
</protein>
<evidence type="ECO:0000313" key="3">
    <source>
        <dbReference type="Proteomes" id="UP000321577"/>
    </source>
</evidence>
<evidence type="ECO:0000256" key="1">
    <source>
        <dbReference type="SAM" id="Phobius"/>
    </source>
</evidence>
<dbReference type="Pfam" id="PF19447">
    <property type="entry name" value="DUF5985"/>
    <property type="match status" value="1"/>
</dbReference>
<name>A0A512MFG8_9BACT</name>